<evidence type="ECO:0000256" key="7">
    <source>
        <dbReference type="ARBA" id="ARBA00023291"/>
    </source>
</evidence>
<dbReference type="GO" id="GO:0051538">
    <property type="term" value="F:3 iron, 4 sulfur cluster binding"/>
    <property type="evidence" value="ECO:0007669"/>
    <property type="project" value="UniProtKB-KW"/>
</dbReference>
<dbReference type="GO" id="GO:0005506">
    <property type="term" value="F:iron ion binding"/>
    <property type="evidence" value="ECO:0007669"/>
    <property type="project" value="UniProtKB-UniRule"/>
</dbReference>
<evidence type="ECO:0000313" key="10">
    <source>
        <dbReference type="Proteomes" id="UP000240542"/>
    </source>
</evidence>
<name>A0A2P8CXC1_9ACTN</name>
<dbReference type="AlphaFoldDB" id="A0A2P8CXC1"/>
<dbReference type="Pfam" id="PF13370">
    <property type="entry name" value="Fer4_13"/>
    <property type="match status" value="1"/>
</dbReference>
<keyword evidence="5 8" id="KW-0408">Iron</keyword>
<evidence type="ECO:0000256" key="1">
    <source>
        <dbReference type="ARBA" id="ARBA00001927"/>
    </source>
</evidence>
<keyword evidence="6 8" id="KW-0411">Iron-sulfur</keyword>
<dbReference type="PANTHER" id="PTHR36923">
    <property type="entry name" value="FERREDOXIN"/>
    <property type="match status" value="1"/>
</dbReference>
<dbReference type="InterPro" id="IPR051269">
    <property type="entry name" value="Fe-S_cluster_ET"/>
</dbReference>
<dbReference type="Gene3D" id="3.30.70.20">
    <property type="match status" value="1"/>
</dbReference>
<dbReference type="Proteomes" id="UP000240542">
    <property type="component" value="Unassembled WGS sequence"/>
</dbReference>
<accession>A0A2P8CXC1</accession>
<evidence type="ECO:0000256" key="8">
    <source>
        <dbReference type="RuleBase" id="RU368020"/>
    </source>
</evidence>
<dbReference type="SUPFAM" id="SSF54862">
    <property type="entry name" value="4Fe-4S ferredoxins"/>
    <property type="match status" value="1"/>
</dbReference>
<gene>
    <name evidence="9" type="ORF">CLV63_12525</name>
</gene>
<dbReference type="OrthoDB" id="3215002at2"/>
<dbReference type="PANTHER" id="PTHR36923:SF3">
    <property type="entry name" value="FERREDOXIN"/>
    <property type="match status" value="1"/>
</dbReference>
<evidence type="ECO:0000256" key="5">
    <source>
        <dbReference type="ARBA" id="ARBA00023004"/>
    </source>
</evidence>
<dbReference type="GO" id="GO:0009055">
    <property type="term" value="F:electron transfer activity"/>
    <property type="evidence" value="ECO:0007669"/>
    <property type="project" value="UniProtKB-UniRule"/>
</dbReference>
<dbReference type="InterPro" id="IPR001080">
    <property type="entry name" value="3Fe4S_ferredoxin"/>
</dbReference>
<keyword evidence="3 8" id="KW-0479">Metal-binding</keyword>
<proteinExistence type="predicted"/>
<sequence>MRIGTDREACAGAGMCALTAPAVFTQDDDDGRVVVLEREPDGEDAEAARAAVRLCPSRAITLSD</sequence>
<keyword evidence="7" id="KW-0003">3Fe-4S</keyword>
<protein>
    <recommendedName>
        <fullName evidence="8">Ferredoxin</fullName>
    </recommendedName>
</protein>
<keyword evidence="10" id="KW-1185">Reference proteome</keyword>
<keyword evidence="2 8" id="KW-0813">Transport</keyword>
<dbReference type="PRINTS" id="PR00352">
    <property type="entry name" value="3FE4SFRDOXIN"/>
</dbReference>
<comment type="cofactor">
    <cofactor evidence="1">
        <name>[3Fe-4S] cluster</name>
        <dbReference type="ChEBI" id="CHEBI:21137"/>
    </cofactor>
</comment>
<keyword evidence="4 8" id="KW-0249">Electron transport</keyword>
<dbReference type="EMBL" id="PYGA01000025">
    <property type="protein sequence ID" value="PSK89631.1"/>
    <property type="molecule type" value="Genomic_DNA"/>
</dbReference>
<evidence type="ECO:0000256" key="2">
    <source>
        <dbReference type="ARBA" id="ARBA00022448"/>
    </source>
</evidence>
<evidence type="ECO:0000256" key="6">
    <source>
        <dbReference type="ARBA" id="ARBA00023014"/>
    </source>
</evidence>
<comment type="function">
    <text evidence="8">Ferredoxins are iron-sulfur proteins that transfer electrons in a wide variety of metabolic reactions.</text>
</comment>
<evidence type="ECO:0000256" key="4">
    <source>
        <dbReference type="ARBA" id="ARBA00022982"/>
    </source>
</evidence>
<reference evidence="9 10" key="1">
    <citation type="submission" date="2018-03" db="EMBL/GenBank/DDBJ databases">
        <title>Genomic Encyclopedia of Archaeal and Bacterial Type Strains, Phase II (KMG-II): from individual species to whole genera.</title>
        <authorList>
            <person name="Goeker M."/>
        </authorList>
    </citation>
    <scope>NUCLEOTIDE SEQUENCE [LARGE SCALE GENOMIC DNA]</scope>
    <source>
        <strain evidence="9 10">DSM 45312</strain>
    </source>
</reference>
<organism evidence="9 10">
    <name type="scientific">Murinocardiopsis flavida</name>
    <dbReference type="NCBI Taxonomy" id="645275"/>
    <lineage>
        <taxon>Bacteria</taxon>
        <taxon>Bacillati</taxon>
        <taxon>Actinomycetota</taxon>
        <taxon>Actinomycetes</taxon>
        <taxon>Streptosporangiales</taxon>
        <taxon>Nocardiopsidaceae</taxon>
        <taxon>Murinocardiopsis</taxon>
    </lineage>
</organism>
<dbReference type="RefSeq" id="WP_106586080.1">
    <property type="nucleotide sequence ID" value="NZ_PYGA01000025.1"/>
</dbReference>
<evidence type="ECO:0000313" key="9">
    <source>
        <dbReference type="EMBL" id="PSK89631.1"/>
    </source>
</evidence>
<evidence type="ECO:0000256" key="3">
    <source>
        <dbReference type="ARBA" id="ARBA00022723"/>
    </source>
</evidence>
<comment type="caution">
    <text evidence="9">The sequence shown here is derived from an EMBL/GenBank/DDBJ whole genome shotgun (WGS) entry which is preliminary data.</text>
</comment>